<dbReference type="GO" id="GO:0016491">
    <property type="term" value="F:oxidoreductase activity"/>
    <property type="evidence" value="ECO:0007669"/>
    <property type="project" value="UniProtKB-KW"/>
</dbReference>
<name>A0A6C0HNT0_9ZZZZ</name>
<dbReference type="EMBL" id="MN739998">
    <property type="protein sequence ID" value="QHT82322.1"/>
    <property type="molecule type" value="Genomic_DNA"/>
</dbReference>
<evidence type="ECO:0000259" key="2">
    <source>
        <dbReference type="Pfam" id="PF00248"/>
    </source>
</evidence>
<dbReference type="Gene3D" id="2.60.120.620">
    <property type="entry name" value="q2cbj1_9rhob like domain"/>
    <property type="match status" value="1"/>
</dbReference>
<protein>
    <recommendedName>
        <fullName evidence="2">NADP-dependent oxidoreductase domain-containing protein</fullName>
    </recommendedName>
</protein>
<dbReference type="InterPro" id="IPR050523">
    <property type="entry name" value="AKR_Detox_Biosynth"/>
</dbReference>
<keyword evidence="1" id="KW-0560">Oxidoreductase</keyword>
<reference evidence="3" key="1">
    <citation type="journal article" date="2020" name="Nature">
        <title>Giant virus diversity and host interactions through global metagenomics.</title>
        <authorList>
            <person name="Schulz F."/>
            <person name="Roux S."/>
            <person name="Paez-Espino D."/>
            <person name="Jungbluth S."/>
            <person name="Walsh D.A."/>
            <person name="Denef V.J."/>
            <person name="McMahon K.D."/>
            <person name="Konstantinidis K.T."/>
            <person name="Eloe-Fadrosh E.A."/>
            <person name="Kyrpides N.C."/>
            <person name="Woyke T."/>
        </authorList>
    </citation>
    <scope>NUCLEOTIDE SEQUENCE</scope>
    <source>
        <strain evidence="3">GVMAG-M-3300023184-161</strain>
    </source>
</reference>
<dbReference type="InterPro" id="IPR036812">
    <property type="entry name" value="NAD(P)_OxRdtase_dom_sf"/>
</dbReference>
<dbReference type="SUPFAM" id="SSF51430">
    <property type="entry name" value="NAD(P)-linked oxidoreductase"/>
    <property type="match status" value="1"/>
</dbReference>
<organism evidence="3">
    <name type="scientific">viral metagenome</name>
    <dbReference type="NCBI Taxonomy" id="1070528"/>
    <lineage>
        <taxon>unclassified sequences</taxon>
        <taxon>metagenomes</taxon>
        <taxon>organismal metagenomes</taxon>
    </lineage>
</organism>
<proteinExistence type="predicted"/>
<accession>A0A6C0HNT0</accession>
<dbReference type="InterPro" id="IPR023210">
    <property type="entry name" value="NADP_OxRdtase_dom"/>
</dbReference>
<dbReference type="GO" id="GO:0005829">
    <property type="term" value="C:cytosol"/>
    <property type="evidence" value="ECO:0007669"/>
    <property type="project" value="TreeGrafter"/>
</dbReference>
<dbReference type="Gene3D" id="3.20.20.100">
    <property type="entry name" value="NADP-dependent oxidoreductase domain"/>
    <property type="match status" value="1"/>
</dbReference>
<evidence type="ECO:0000256" key="1">
    <source>
        <dbReference type="ARBA" id="ARBA00023002"/>
    </source>
</evidence>
<dbReference type="AlphaFoldDB" id="A0A6C0HNT0"/>
<feature type="domain" description="NADP-dependent oxidoreductase" evidence="2">
    <location>
        <begin position="16"/>
        <end position="151"/>
    </location>
</feature>
<sequence length="638" mass="74543">MIYGLLRISNSDNPFKVLDDVFFNKKINCFDTANCYGTSENIFGDWILSRNINRNDIYIICKGGHHSYDKIKIIHRLTKEDIVNDLSVSFKRINIKYADTFMFHRDDENVSPEKIYNICNYLLENKLCKKIGVSNWKTSRIEEINYISNSRKGISIIEESQIFLNFIKLSHLPYPNIHMINYSDYIWYKNHPEHKIQIYSVVCFLNELDNNPIHQNKIFKNLLEYICDITNETKQNVLYVLLSKCTGLNVECIQGSISTTHILIQTKLDEIFSLIEKNIPNLIDFIACFLVERPIGFVENNMTSFLMNGFVGPFPLENIVEDKINSITDWLLNKKFNDYSQMKQHHEHNIDIKELCLNNTLNDIITKYIGYECICYNTEIFLRTNNNDFQYTANWHIDPYIELDYTYPHFTLQIGLTDNNDNNSLHAILGSHLFDYQNKYNRIDDKNNFAPLTNFDEKNIDPNLIYKLLNKKGYVYLISNYLTHGKGIIQNNDNNSRVALTLRIISKKSIIKTKTHSHISKHVFALGSSNCGSDDLSSRLLWKIVQNNFKSLFISKSIHDIINKTFSWENSYIKFLDNFKMDAFGEGMYKIIDKQNIIATFGGRVHKISFNDDYTEFSAIRKGDLRILKGKAIINYTL</sequence>
<evidence type="ECO:0000313" key="3">
    <source>
        <dbReference type="EMBL" id="QHT82322.1"/>
    </source>
</evidence>
<dbReference type="PANTHER" id="PTHR43364:SF4">
    <property type="entry name" value="NAD(P)-LINKED OXIDOREDUCTASE SUPERFAMILY PROTEIN"/>
    <property type="match status" value="1"/>
</dbReference>
<dbReference type="PANTHER" id="PTHR43364">
    <property type="entry name" value="NADH-SPECIFIC METHYLGLYOXAL REDUCTASE-RELATED"/>
    <property type="match status" value="1"/>
</dbReference>
<dbReference type="Pfam" id="PF00248">
    <property type="entry name" value="Aldo_ket_red"/>
    <property type="match status" value="1"/>
</dbReference>
<dbReference type="SUPFAM" id="SSF51197">
    <property type="entry name" value="Clavaminate synthase-like"/>
    <property type="match status" value="1"/>
</dbReference>